<evidence type="ECO:0000313" key="2">
    <source>
        <dbReference type="EMBL" id="WDZ82225.1"/>
    </source>
</evidence>
<accession>A0ABY7ZH26</accession>
<reference evidence="2 3" key="1">
    <citation type="submission" date="2023-02" db="EMBL/GenBank/DDBJ databases">
        <authorList>
            <person name="Mo P."/>
        </authorList>
    </citation>
    <scope>NUCLEOTIDE SEQUENCE [LARGE SCALE GENOMIC DNA]</scope>
    <source>
        <strain evidence="2 3">HUAS 3</strain>
    </source>
</reference>
<dbReference type="EMBL" id="CP118615">
    <property type="protein sequence ID" value="WDZ82225.1"/>
    <property type="molecule type" value="Genomic_DNA"/>
</dbReference>
<keyword evidence="3" id="KW-1185">Reference proteome</keyword>
<dbReference type="Proteomes" id="UP001219605">
    <property type="component" value="Chromosome"/>
</dbReference>
<gene>
    <name evidence="2" type="ORF">PVK37_17115</name>
</gene>
<organism evidence="2 3">
    <name type="scientific">Micromonospora cathayae</name>
    <dbReference type="NCBI Taxonomy" id="3028804"/>
    <lineage>
        <taxon>Bacteria</taxon>
        <taxon>Bacillati</taxon>
        <taxon>Actinomycetota</taxon>
        <taxon>Actinomycetes</taxon>
        <taxon>Micromonosporales</taxon>
        <taxon>Micromonosporaceae</taxon>
        <taxon>Micromonospora</taxon>
    </lineage>
</organism>
<evidence type="ECO:0000259" key="1">
    <source>
        <dbReference type="Pfam" id="PF01402"/>
    </source>
</evidence>
<name>A0ABY7ZH26_9ACTN</name>
<dbReference type="RefSeq" id="WP_275028417.1">
    <property type="nucleotide sequence ID" value="NZ_CP118615.1"/>
</dbReference>
<feature type="domain" description="Ribbon-helix-helix protein CopG" evidence="1">
    <location>
        <begin position="52"/>
        <end position="89"/>
    </location>
</feature>
<proteinExistence type="predicted"/>
<evidence type="ECO:0000313" key="3">
    <source>
        <dbReference type="Proteomes" id="UP001219605"/>
    </source>
</evidence>
<sequence>MTANRDPRTMSREELLAYFDHGGDLSELLRDATVGPDLGPAPAPETIPMIVTGVRLSSATVRRLDELAGNDRGGRSGLIRQAIDEFLARHSGEAA</sequence>
<dbReference type="Gene3D" id="1.10.1220.10">
    <property type="entry name" value="Met repressor-like"/>
    <property type="match status" value="1"/>
</dbReference>
<protein>
    <submittedName>
        <fullName evidence="2">Ribbon-helix-helix protein, CopG family</fullName>
    </submittedName>
</protein>
<dbReference type="InterPro" id="IPR013321">
    <property type="entry name" value="Arc_rbn_hlx_hlx"/>
</dbReference>
<dbReference type="Pfam" id="PF01402">
    <property type="entry name" value="RHH_1"/>
    <property type="match status" value="1"/>
</dbReference>
<dbReference type="InterPro" id="IPR002145">
    <property type="entry name" value="CopG"/>
</dbReference>